<evidence type="ECO:0000256" key="5">
    <source>
        <dbReference type="ARBA" id="ARBA00022553"/>
    </source>
</evidence>
<keyword evidence="7" id="KW-0547">Nucleotide-binding</keyword>
<keyword evidence="6" id="KW-0808">Transferase</keyword>
<evidence type="ECO:0000256" key="8">
    <source>
        <dbReference type="ARBA" id="ARBA00022777"/>
    </source>
</evidence>
<dbReference type="CDD" id="cd17546">
    <property type="entry name" value="REC_hyHK_CKI1_RcsC-like"/>
    <property type="match status" value="1"/>
</dbReference>
<dbReference type="SMART" id="SM00388">
    <property type="entry name" value="HisKA"/>
    <property type="match status" value="1"/>
</dbReference>
<keyword evidence="8" id="KW-0418">Kinase</keyword>
<keyword evidence="10" id="KW-0902">Two-component regulatory system</keyword>
<dbReference type="InterPro" id="IPR036890">
    <property type="entry name" value="HATPase_C_sf"/>
</dbReference>
<keyword evidence="13" id="KW-0175">Coiled coil</keyword>
<keyword evidence="9" id="KW-0067">ATP-binding</keyword>
<dbReference type="SMART" id="SM00387">
    <property type="entry name" value="HATPase_c"/>
    <property type="match status" value="1"/>
</dbReference>
<sequence length="1439" mass="164105">MGYKKTYEELERELSKLKKQVYILQNDLDFTIKENKKLTSKLIKSNRALLLENKEKEKRAEELIIANVELAFQKGEKGKQFSALKSANIELDVQNEEKRQRAAAALISKVELAFQNEEKRQHDLELIVNNKKLSFQKEKKGNPAEELILAKIKIAIEGDESEKLIAELIIANLALSLQEELSESKDNIEEYELKFQNLFDNSLIAKSITKLDGLLQVNKAFCDILGYSKNELETIKWQELTYPEDIEKSEQMVQLLLKGTIKRAHFEKRYVHKNGTIVCAKIATFLQRDTNNNPEYFITAFNDITELKQAEKEREQFFNFFKVSPDIMVISDPIGVFKAVNPATTKLLGYSEEELLLKPFIDFVHPEDKQKTLDEAGRNNIGYTLNFENRYKRKDGSYIILSWCSCYNKEEGITYATARDVTKERMIEAELYNAKVKAEESEEKFRRAFVSAPFPIMIHAEDGAVVSINQAWTDLTGYSHEEIPTISDWCNKAHPKNSTIIKEHIRSLYDSNKIDALDEIEIFTADGRKIVWDFSSAGLGKIDDGKKYVISMAKDVTLVNETRAKLKVSEQKYGNIIENALVGVYETDMEGNILFVNKYLIERGGFKDINSLMSRNASESYFIPTQRDAIIKRLKKEGSISNLEIDFLDANNKVIHCLLSLSLSNNTILGLILDITHKKKAEEELIKLSRAVEQSPVSIVITNLDGNIEYANPKVTEVTGFELSELIGQNPRVFQSGEKSKEYYANLWDTISSGNEWFGEFHNKKKNGELYWEFASISPIIDVEGKITHYLAVKEDITKQKELIYNLEEIKNKALDGQESYKALFDTIGDAIYIQDDEAKFLDVNKGVLNMYGYSREELIGNTPKFLSASGKNNMSAVFKSFNKVKQGTPQVFEFWGKRKNGEEFPKIVSQYKGTYFGRDVVITVARDITEHKQAEDALKDSELRFKALHNASFGGIAIHYRGIIADCNQGLSDVTGYTVDELIGMNGLMLIAKKSRKQVINNIRIAFDKPYEAFGLRKNGEEYPMRLQARNIPYKGKEARSVEFRDITKEKQTEIELIEAKEQAEQSDRLKSAFLANMSHEIRTPMNGILGFAELLKSPELTGENQQKYISIIEKSGERMLNIINDIVNISKIESGLVNIHLEETSFNEQAAFIYTFFKPEAESKGLQFLLKNENHLSDIQIYTDREKVYAILTNLVKNAIKYTENGTIELSYYKKDNFLEFYVKDSGIGIPKDRQEAIFERFIQADITDKMAKQGAGLGLSITKAYVEMLGGQLWLESEEGKGSIFYFTLPYQTKTITEETKKIEVLAPAEKSSTKKLKILIADDDESSEIFLSIALEEFAKEIIIAKNGLEAVKICRDNPDIDLVFMDIQMPKMDGYEATKQIRKFNTQVSIIAQTAYALTGDREKAMEVGCNDYISKPIKIDVLHELISLYLLVK</sequence>
<feature type="domain" description="PAS" evidence="16">
    <location>
        <begin position="817"/>
        <end position="889"/>
    </location>
</feature>
<evidence type="ECO:0000256" key="7">
    <source>
        <dbReference type="ARBA" id="ARBA00022741"/>
    </source>
</evidence>
<keyword evidence="19" id="KW-1185">Reference proteome</keyword>
<evidence type="ECO:0000256" key="1">
    <source>
        <dbReference type="ARBA" id="ARBA00000085"/>
    </source>
</evidence>
<feature type="domain" description="PAS" evidence="16">
    <location>
        <begin position="684"/>
        <end position="730"/>
    </location>
</feature>
<comment type="catalytic activity">
    <reaction evidence="1">
        <text>ATP + protein L-histidine = ADP + protein N-phospho-L-histidine.</text>
        <dbReference type="EC" id="2.7.13.3"/>
    </reaction>
</comment>
<comment type="subcellular location">
    <subcellularLocation>
        <location evidence="2">Cell membrane</location>
    </subcellularLocation>
</comment>
<dbReference type="InterPro" id="IPR035965">
    <property type="entry name" value="PAS-like_dom_sf"/>
</dbReference>
<dbReference type="Pfam" id="PF13426">
    <property type="entry name" value="PAS_9"/>
    <property type="match status" value="5"/>
</dbReference>
<dbReference type="InterPro" id="IPR001610">
    <property type="entry name" value="PAC"/>
</dbReference>
<dbReference type="SMART" id="SM00091">
    <property type="entry name" value="PAS"/>
    <property type="match status" value="7"/>
</dbReference>
<name>A0A4Y8AVQ1_9FLAO</name>
<dbReference type="SUPFAM" id="SSF47384">
    <property type="entry name" value="Homodimeric domain of signal transducing histidine kinase"/>
    <property type="match status" value="1"/>
</dbReference>
<gene>
    <name evidence="18" type="ORF">E2488_01535</name>
</gene>
<evidence type="ECO:0000256" key="4">
    <source>
        <dbReference type="ARBA" id="ARBA00022475"/>
    </source>
</evidence>
<dbReference type="InterPro" id="IPR011006">
    <property type="entry name" value="CheY-like_superfamily"/>
</dbReference>
<feature type="domain" description="Histidine kinase" evidence="14">
    <location>
        <begin position="1078"/>
        <end position="1296"/>
    </location>
</feature>
<proteinExistence type="predicted"/>
<feature type="domain" description="PAS" evidence="16">
    <location>
        <begin position="313"/>
        <end position="370"/>
    </location>
</feature>
<evidence type="ECO:0000313" key="19">
    <source>
        <dbReference type="Proteomes" id="UP000298517"/>
    </source>
</evidence>
<feature type="domain" description="Response regulatory" evidence="15">
    <location>
        <begin position="1321"/>
        <end position="1436"/>
    </location>
</feature>
<evidence type="ECO:0000256" key="3">
    <source>
        <dbReference type="ARBA" id="ARBA00012438"/>
    </source>
</evidence>
<feature type="modified residue" description="4-aspartylphosphate" evidence="12">
    <location>
        <position position="1371"/>
    </location>
</feature>
<dbReference type="NCBIfam" id="TIGR00229">
    <property type="entry name" value="sensory_box"/>
    <property type="match status" value="7"/>
</dbReference>
<evidence type="ECO:0000259" key="16">
    <source>
        <dbReference type="PROSITE" id="PS50112"/>
    </source>
</evidence>
<comment type="caution">
    <text evidence="18">The sequence shown here is derived from an EMBL/GenBank/DDBJ whole genome shotgun (WGS) entry which is preliminary data.</text>
</comment>
<evidence type="ECO:0000259" key="17">
    <source>
        <dbReference type="PROSITE" id="PS50113"/>
    </source>
</evidence>
<dbReference type="SMART" id="SM00448">
    <property type="entry name" value="REC"/>
    <property type="match status" value="1"/>
</dbReference>
<dbReference type="CDD" id="cd16922">
    <property type="entry name" value="HATPase_EvgS-ArcB-TorS-like"/>
    <property type="match status" value="1"/>
</dbReference>
<dbReference type="Gene3D" id="3.40.50.2300">
    <property type="match status" value="1"/>
</dbReference>
<feature type="domain" description="PAC" evidence="17">
    <location>
        <begin position="757"/>
        <end position="809"/>
    </location>
</feature>
<feature type="domain" description="PAS" evidence="16">
    <location>
        <begin position="441"/>
        <end position="512"/>
    </location>
</feature>
<evidence type="ECO:0000259" key="14">
    <source>
        <dbReference type="PROSITE" id="PS50109"/>
    </source>
</evidence>
<evidence type="ECO:0000313" key="18">
    <source>
        <dbReference type="EMBL" id="TEW76559.1"/>
    </source>
</evidence>
<feature type="coiled-coil region" evidence="13">
    <location>
        <begin position="174"/>
        <end position="201"/>
    </location>
</feature>
<dbReference type="InterPro" id="IPR003594">
    <property type="entry name" value="HATPase_dom"/>
</dbReference>
<dbReference type="InterPro" id="IPR005467">
    <property type="entry name" value="His_kinase_dom"/>
</dbReference>
<dbReference type="InterPro" id="IPR004358">
    <property type="entry name" value="Sig_transdc_His_kin-like_C"/>
</dbReference>
<dbReference type="Pfam" id="PF00072">
    <property type="entry name" value="Response_reg"/>
    <property type="match status" value="1"/>
</dbReference>
<dbReference type="GO" id="GO:0005524">
    <property type="term" value="F:ATP binding"/>
    <property type="evidence" value="ECO:0007669"/>
    <property type="project" value="UniProtKB-KW"/>
</dbReference>
<evidence type="ECO:0000256" key="12">
    <source>
        <dbReference type="PROSITE-ProRule" id="PRU00169"/>
    </source>
</evidence>
<dbReference type="FunFam" id="3.30.565.10:FF:000023">
    <property type="entry name" value="PAS domain-containing sensor histidine kinase"/>
    <property type="match status" value="1"/>
</dbReference>
<dbReference type="Gene3D" id="3.30.565.10">
    <property type="entry name" value="Histidine kinase-like ATPase, C-terminal domain"/>
    <property type="match status" value="1"/>
</dbReference>
<dbReference type="PROSITE" id="PS50110">
    <property type="entry name" value="RESPONSE_REGULATORY"/>
    <property type="match status" value="1"/>
</dbReference>
<dbReference type="CDD" id="cd00082">
    <property type="entry name" value="HisKA"/>
    <property type="match status" value="1"/>
</dbReference>
<dbReference type="Pfam" id="PF02518">
    <property type="entry name" value="HATPase_c"/>
    <property type="match status" value="1"/>
</dbReference>
<dbReference type="InterPro" id="IPR000014">
    <property type="entry name" value="PAS"/>
</dbReference>
<evidence type="ECO:0000256" key="13">
    <source>
        <dbReference type="SAM" id="Coils"/>
    </source>
</evidence>
<dbReference type="Proteomes" id="UP000298517">
    <property type="component" value="Unassembled WGS sequence"/>
</dbReference>
<dbReference type="PANTHER" id="PTHR43047:SF64">
    <property type="entry name" value="HISTIDINE KINASE CONTAINING CHEY-HOMOLOGOUS RECEIVER DOMAIN AND PAS DOMAIN-RELATED"/>
    <property type="match status" value="1"/>
</dbReference>
<feature type="domain" description="PAC" evidence="17">
    <location>
        <begin position="264"/>
        <end position="316"/>
    </location>
</feature>
<dbReference type="PROSITE" id="PS50112">
    <property type="entry name" value="PAS"/>
    <property type="match status" value="6"/>
</dbReference>
<dbReference type="Gene3D" id="1.10.287.130">
    <property type="match status" value="1"/>
</dbReference>
<evidence type="ECO:0000256" key="6">
    <source>
        <dbReference type="ARBA" id="ARBA00022679"/>
    </source>
</evidence>
<evidence type="ECO:0000256" key="2">
    <source>
        <dbReference type="ARBA" id="ARBA00004236"/>
    </source>
</evidence>
<dbReference type="EMBL" id="SNQI01000001">
    <property type="protein sequence ID" value="TEW76559.1"/>
    <property type="molecule type" value="Genomic_DNA"/>
</dbReference>
<dbReference type="PROSITE" id="PS50113">
    <property type="entry name" value="PAC"/>
    <property type="match status" value="2"/>
</dbReference>
<dbReference type="CDD" id="cd00130">
    <property type="entry name" value="PAS"/>
    <property type="match status" value="6"/>
</dbReference>
<dbReference type="SMART" id="SM00086">
    <property type="entry name" value="PAC"/>
    <property type="match status" value="5"/>
</dbReference>
<feature type="coiled-coil region" evidence="13">
    <location>
        <begin position="7"/>
        <end position="71"/>
    </location>
</feature>
<dbReference type="RefSeq" id="WP_134246571.1">
    <property type="nucleotide sequence ID" value="NZ_SNQI01000001.1"/>
</dbReference>
<dbReference type="SUPFAM" id="SSF55874">
    <property type="entry name" value="ATPase domain of HSP90 chaperone/DNA topoisomerase II/histidine kinase"/>
    <property type="match status" value="1"/>
</dbReference>
<evidence type="ECO:0000259" key="15">
    <source>
        <dbReference type="PROSITE" id="PS50110"/>
    </source>
</evidence>
<accession>A0A4Y8AVQ1</accession>
<reference evidence="18 19" key="1">
    <citation type="journal article" date="2011" name="J. Microbiol.">
        <title>Gramella jeungdoensis sp. nov., isolated from a solar saltern in Korea.</title>
        <authorList>
            <person name="Joung Y."/>
            <person name="Kim H."/>
            <person name="Jang T."/>
            <person name="Ahn T.S."/>
            <person name="Joh K."/>
        </authorList>
    </citation>
    <scope>NUCLEOTIDE SEQUENCE [LARGE SCALE GENOMIC DNA]</scope>
    <source>
        <strain evidence="18 19">KCTC 23123</strain>
    </source>
</reference>
<evidence type="ECO:0000256" key="10">
    <source>
        <dbReference type="ARBA" id="ARBA00023012"/>
    </source>
</evidence>
<dbReference type="GO" id="GO:0000155">
    <property type="term" value="F:phosphorelay sensor kinase activity"/>
    <property type="evidence" value="ECO:0007669"/>
    <property type="project" value="InterPro"/>
</dbReference>
<dbReference type="Gene3D" id="3.30.450.20">
    <property type="entry name" value="PAS domain"/>
    <property type="match status" value="7"/>
</dbReference>
<keyword evidence="4" id="KW-1003">Cell membrane</keyword>
<keyword evidence="11" id="KW-0472">Membrane</keyword>
<dbReference type="PROSITE" id="PS50109">
    <property type="entry name" value="HIS_KIN"/>
    <property type="match status" value="1"/>
</dbReference>
<dbReference type="SUPFAM" id="SSF52172">
    <property type="entry name" value="CheY-like"/>
    <property type="match status" value="1"/>
</dbReference>
<dbReference type="PANTHER" id="PTHR43047">
    <property type="entry name" value="TWO-COMPONENT HISTIDINE PROTEIN KINASE"/>
    <property type="match status" value="1"/>
</dbReference>
<keyword evidence="5 12" id="KW-0597">Phosphoprotein</keyword>
<dbReference type="GO" id="GO:0005886">
    <property type="term" value="C:plasma membrane"/>
    <property type="evidence" value="ECO:0007669"/>
    <property type="project" value="UniProtKB-SubCell"/>
</dbReference>
<evidence type="ECO:0000256" key="11">
    <source>
        <dbReference type="ARBA" id="ARBA00023136"/>
    </source>
</evidence>
<dbReference type="InterPro" id="IPR013655">
    <property type="entry name" value="PAS_fold_3"/>
</dbReference>
<dbReference type="OrthoDB" id="1388568at2"/>
<dbReference type="PRINTS" id="PR00344">
    <property type="entry name" value="BCTRLSENSOR"/>
</dbReference>
<organism evidence="18 19">
    <name type="scientific">Gramella jeungdoensis</name>
    <dbReference type="NCBI Taxonomy" id="708091"/>
    <lineage>
        <taxon>Bacteria</taxon>
        <taxon>Pseudomonadati</taxon>
        <taxon>Bacteroidota</taxon>
        <taxon>Flavobacteriia</taxon>
        <taxon>Flavobacteriales</taxon>
        <taxon>Flavobacteriaceae</taxon>
        <taxon>Christiangramia</taxon>
    </lineage>
</organism>
<feature type="domain" description="PAS" evidence="16">
    <location>
        <begin position="957"/>
        <end position="1011"/>
    </location>
</feature>
<protein>
    <recommendedName>
        <fullName evidence="3">histidine kinase</fullName>
        <ecNumber evidence="3">2.7.13.3</ecNumber>
    </recommendedName>
</protein>
<dbReference type="InterPro" id="IPR003661">
    <property type="entry name" value="HisK_dim/P_dom"/>
</dbReference>
<dbReference type="Pfam" id="PF00512">
    <property type="entry name" value="HisKA"/>
    <property type="match status" value="1"/>
</dbReference>
<dbReference type="InterPro" id="IPR001789">
    <property type="entry name" value="Sig_transdc_resp-reg_receiver"/>
</dbReference>
<dbReference type="Pfam" id="PF08447">
    <property type="entry name" value="PAS_3"/>
    <property type="match status" value="2"/>
</dbReference>
<dbReference type="InterPro" id="IPR000700">
    <property type="entry name" value="PAS-assoc_C"/>
</dbReference>
<dbReference type="SUPFAM" id="SSF55785">
    <property type="entry name" value="PYP-like sensor domain (PAS domain)"/>
    <property type="match status" value="7"/>
</dbReference>
<evidence type="ECO:0000256" key="9">
    <source>
        <dbReference type="ARBA" id="ARBA00022840"/>
    </source>
</evidence>
<dbReference type="EC" id="2.7.13.3" evidence="3"/>
<dbReference type="InterPro" id="IPR036097">
    <property type="entry name" value="HisK_dim/P_sf"/>
</dbReference>
<feature type="domain" description="PAS" evidence="16">
    <location>
        <begin position="214"/>
        <end position="260"/>
    </location>
</feature>
<dbReference type="FunFam" id="1.10.287.130:FF:000002">
    <property type="entry name" value="Two-component osmosensing histidine kinase"/>
    <property type="match status" value="1"/>
</dbReference>